<evidence type="ECO:0000256" key="1">
    <source>
        <dbReference type="SAM" id="Phobius"/>
    </source>
</evidence>
<reference evidence="2" key="1">
    <citation type="submission" date="2024-03" db="EMBL/GenBank/DDBJ databases">
        <title>The Complete Genome of 'Candidatus Phytoplasma fraxini' AshY1 from the Ash Yellows Group.</title>
        <authorList>
            <person name="Boehm J.W."/>
            <person name="Huettel B."/>
            <person name="Schneider B."/>
            <person name="Kube M."/>
        </authorList>
    </citation>
    <scope>NUCLEOTIDE SEQUENCE [LARGE SCALE GENOMIC DNA]</scope>
    <source>
        <strain evidence="2">AshY1</strain>
    </source>
</reference>
<evidence type="ECO:0000313" key="2">
    <source>
        <dbReference type="EMBL" id="WYY26313.1"/>
    </source>
</evidence>
<keyword evidence="1" id="KW-1133">Transmembrane helix</keyword>
<keyword evidence="1" id="KW-0812">Transmembrane</keyword>
<protein>
    <submittedName>
        <fullName evidence="2">Uncharacterized protein</fullName>
    </submittedName>
</protein>
<name>A0ABZ2U8L3_ASHYP</name>
<organism evidence="2 3">
    <name type="scientific">Ash yellows phytoplasma</name>
    <dbReference type="NCBI Taxonomy" id="35780"/>
    <lineage>
        <taxon>Bacteria</taxon>
        <taxon>Bacillati</taxon>
        <taxon>Mycoplasmatota</taxon>
        <taxon>Mollicutes</taxon>
        <taxon>Acholeplasmatales</taxon>
        <taxon>Acholeplasmataceae</taxon>
        <taxon>Candidatus Phytoplasma</taxon>
        <taxon>16SrVII (Ash yellows group)</taxon>
    </lineage>
</organism>
<dbReference type="EMBL" id="CP146843">
    <property type="protein sequence ID" value="WYY26313.1"/>
    <property type="molecule type" value="Genomic_DNA"/>
</dbReference>
<dbReference type="Proteomes" id="UP001484199">
    <property type="component" value="Chromosome"/>
</dbReference>
<sequence length="37" mass="4113">MIDNNKMRSYTGFIAIMVLLGASSLIAGISYFNHSYI</sequence>
<keyword evidence="3" id="KW-1185">Reference proteome</keyword>
<gene>
    <name evidence="2" type="ORF">AshY1_01720</name>
</gene>
<proteinExistence type="predicted"/>
<feature type="transmembrane region" description="Helical" evidence="1">
    <location>
        <begin position="12"/>
        <end position="32"/>
    </location>
</feature>
<accession>A0ABZ2U8L3</accession>
<evidence type="ECO:0000313" key="3">
    <source>
        <dbReference type="Proteomes" id="UP001484199"/>
    </source>
</evidence>
<keyword evidence="1" id="KW-0472">Membrane</keyword>